<organism evidence="8 9">
    <name type="scientific">Streptomyces hainanensis</name>
    <dbReference type="NCBI Taxonomy" id="402648"/>
    <lineage>
        <taxon>Bacteria</taxon>
        <taxon>Bacillati</taxon>
        <taxon>Actinomycetota</taxon>
        <taxon>Actinomycetes</taxon>
        <taxon>Kitasatosporales</taxon>
        <taxon>Streptomycetaceae</taxon>
        <taxon>Streptomyces</taxon>
    </lineage>
</organism>
<evidence type="ECO:0000256" key="2">
    <source>
        <dbReference type="ARBA" id="ARBA00022630"/>
    </source>
</evidence>
<keyword evidence="4" id="KW-0560">Oxidoreductase</keyword>
<evidence type="ECO:0000313" key="8">
    <source>
        <dbReference type="EMBL" id="TDC59869.1"/>
    </source>
</evidence>
<gene>
    <name evidence="8" type="ORF">E1283_36410</name>
</gene>
<evidence type="ECO:0000256" key="4">
    <source>
        <dbReference type="ARBA" id="ARBA00023002"/>
    </source>
</evidence>
<evidence type="ECO:0000256" key="5">
    <source>
        <dbReference type="SAM" id="MobiDB-lite"/>
    </source>
</evidence>
<comment type="cofactor">
    <cofactor evidence="1">
        <name>FAD</name>
        <dbReference type="ChEBI" id="CHEBI:57692"/>
    </cofactor>
</comment>
<name>A0A4R4SCC7_9ACTN</name>
<dbReference type="SUPFAM" id="SSF51905">
    <property type="entry name" value="FAD/NAD(P)-binding domain"/>
    <property type="match status" value="1"/>
</dbReference>
<evidence type="ECO:0000256" key="1">
    <source>
        <dbReference type="ARBA" id="ARBA00001974"/>
    </source>
</evidence>
<dbReference type="Pfam" id="PF14759">
    <property type="entry name" value="Reductase_C"/>
    <property type="match status" value="1"/>
</dbReference>
<dbReference type="RefSeq" id="WP_132822422.1">
    <property type="nucleotide sequence ID" value="NZ_SMKI01000849.1"/>
</dbReference>
<dbReference type="EMBL" id="SMKI01000849">
    <property type="protein sequence ID" value="TDC59869.1"/>
    <property type="molecule type" value="Genomic_DNA"/>
</dbReference>
<evidence type="ECO:0000259" key="6">
    <source>
        <dbReference type="Pfam" id="PF07992"/>
    </source>
</evidence>
<dbReference type="InterPro" id="IPR028202">
    <property type="entry name" value="Reductase_C"/>
</dbReference>
<protein>
    <submittedName>
        <fullName evidence="8">FAD-dependent oxidoreductase</fullName>
    </submittedName>
</protein>
<dbReference type="InterPro" id="IPR016156">
    <property type="entry name" value="FAD/NAD-linked_Rdtase_dimer_sf"/>
</dbReference>
<feature type="domain" description="FAD/NAD(P)-binding" evidence="6">
    <location>
        <begin position="3"/>
        <end position="265"/>
    </location>
</feature>
<feature type="region of interest" description="Disordered" evidence="5">
    <location>
        <begin position="1"/>
        <end position="23"/>
    </location>
</feature>
<dbReference type="PRINTS" id="PR00411">
    <property type="entry name" value="PNDRDTASEI"/>
</dbReference>
<dbReference type="Gene3D" id="3.30.390.30">
    <property type="match status" value="1"/>
</dbReference>
<dbReference type="GO" id="GO:0016651">
    <property type="term" value="F:oxidoreductase activity, acting on NAD(P)H"/>
    <property type="evidence" value="ECO:0007669"/>
    <property type="project" value="TreeGrafter"/>
</dbReference>
<dbReference type="Gene3D" id="3.50.50.60">
    <property type="entry name" value="FAD/NAD(P)-binding domain"/>
    <property type="match status" value="2"/>
</dbReference>
<dbReference type="Pfam" id="PF07992">
    <property type="entry name" value="Pyr_redox_2"/>
    <property type="match status" value="1"/>
</dbReference>
<keyword evidence="3" id="KW-0274">FAD</keyword>
<dbReference type="OrthoDB" id="1145at2"/>
<evidence type="ECO:0000313" key="9">
    <source>
        <dbReference type="Proteomes" id="UP000295345"/>
    </source>
</evidence>
<dbReference type="AlphaFoldDB" id="A0A4R4SCC7"/>
<proteinExistence type="predicted"/>
<keyword evidence="2" id="KW-0285">Flavoprotein</keyword>
<keyword evidence="9" id="KW-1185">Reference proteome</keyword>
<dbReference type="PRINTS" id="PR00368">
    <property type="entry name" value="FADPNR"/>
</dbReference>
<dbReference type="InterPro" id="IPR023753">
    <property type="entry name" value="FAD/NAD-binding_dom"/>
</dbReference>
<dbReference type="PANTHER" id="PTHR43557:SF2">
    <property type="entry name" value="RIESKE DOMAIN-CONTAINING PROTEIN-RELATED"/>
    <property type="match status" value="1"/>
</dbReference>
<evidence type="ECO:0000256" key="3">
    <source>
        <dbReference type="ARBA" id="ARBA00022827"/>
    </source>
</evidence>
<evidence type="ECO:0000259" key="7">
    <source>
        <dbReference type="Pfam" id="PF14759"/>
    </source>
</evidence>
<accession>A0A4R4SCC7</accession>
<feature type="non-terminal residue" evidence="8">
    <location>
        <position position="1"/>
    </location>
</feature>
<dbReference type="InterPro" id="IPR050446">
    <property type="entry name" value="FAD-oxidoreductase/Apoptosis"/>
</dbReference>
<comment type="caution">
    <text evidence="8">The sequence shown here is derived from an EMBL/GenBank/DDBJ whole genome shotgun (WGS) entry which is preliminary data.</text>
</comment>
<dbReference type="Proteomes" id="UP000295345">
    <property type="component" value="Unassembled WGS sequence"/>
</dbReference>
<reference evidence="8 9" key="1">
    <citation type="submission" date="2019-03" db="EMBL/GenBank/DDBJ databases">
        <title>Draft genome sequences of novel Actinobacteria.</title>
        <authorList>
            <person name="Sahin N."/>
            <person name="Ay H."/>
            <person name="Saygin H."/>
        </authorList>
    </citation>
    <scope>NUCLEOTIDE SEQUENCE [LARGE SCALE GENOMIC DNA]</scope>
    <source>
        <strain evidence="8 9">DSM 41900</strain>
    </source>
</reference>
<dbReference type="PANTHER" id="PTHR43557">
    <property type="entry name" value="APOPTOSIS-INDUCING FACTOR 1"/>
    <property type="match status" value="1"/>
</dbReference>
<dbReference type="InterPro" id="IPR036188">
    <property type="entry name" value="FAD/NAD-bd_sf"/>
</dbReference>
<sequence>RDTHPPYDRPPLSKDLLAPGEPPRIPEYLPGGAAAYRRTGVELRLGEPATGLDPDARLVRLGERELGYDALVIATGARPRWPAAVPRLPGAHALRTLDDALSVRAALDAGARTVVVGGGFVGAEVASAARRRGLPVTIVEARATPLVRAVGERVGALCALAHSRAGTELRCGVEVVGVEGDGRVERVLLSDGTAVPADLLVLGVGAEPATGWLADSGLPLRDGLVCDATLSPGAERVFAAGDVARWHNAATDREMRLEHWTSAAEGAAVAGHNAVTDGPRRAFATIPYFWSELYGTRIQFVGVPDADHVEVLGDPEQGRFAALYHRDDRLVGALTVGWRPPAARFRALVRRRAARDEGLALAARGAAA</sequence>
<dbReference type="SUPFAM" id="SSF55424">
    <property type="entry name" value="FAD/NAD-linked reductases, dimerisation (C-terminal) domain"/>
    <property type="match status" value="1"/>
</dbReference>
<dbReference type="GO" id="GO:0005737">
    <property type="term" value="C:cytoplasm"/>
    <property type="evidence" value="ECO:0007669"/>
    <property type="project" value="TreeGrafter"/>
</dbReference>
<feature type="domain" description="Reductase C-terminal" evidence="7">
    <location>
        <begin position="288"/>
        <end position="356"/>
    </location>
</feature>